<organism evidence="12 13">
    <name type="scientific">Elysia crispata</name>
    <name type="common">lettuce slug</name>
    <dbReference type="NCBI Taxonomy" id="231223"/>
    <lineage>
        <taxon>Eukaryota</taxon>
        <taxon>Metazoa</taxon>
        <taxon>Spiralia</taxon>
        <taxon>Lophotrochozoa</taxon>
        <taxon>Mollusca</taxon>
        <taxon>Gastropoda</taxon>
        <taxon>Heterobranchia</taxon>
        <taxon>Euthyneura</taxon>
        <taxon>Panpulmonata</taxon>
        <taxon>Sacoglossa</taxon>
        <taxon>Placobranchoidea</taxon>
        <taxon>Plakobranchidae</taxon>
        <taxon>Elysia</taxon>
    </lineage>
</organism>
<dbReference type="InterPro" id="IPR020811">
    <property type="entry name" value="Enolase_N"/>
</dbReference>
<dbReference type="Pfam" id="PF00113">
    <property type="entry name" value="Enolase_C"/>
    <property type="match status" value="1"/>
</dbReference>
<dbReference type="AlphaFoldDB" id="A0AAE0ZAR6"/>
<dbReference type="GO" id="GO:0000287">
    <property type="term" value="F:magnesium ion binding"/>
    <property type="evidence" value="ECO:0007669"/>
    <property type="project" value="InterPro"/>
</dbReference>
<comment type="pathway">
    <text evidence="1">Carbohydrate degradation; glycolysis; pyruvate from D-glyceraldehyde 3-phosphate: step 4/5.</text>
</comment>
<dbReference type="CDD" id="cd22974">
    <property type="entry name" value="DD_ENO4"/>
    <property type="match status" value="1"/>
</dbReference>
<feature type="region of interest" description="Disordered" evidence="9">
    <location>
        <begin position="630"/>
        <end position="657"/>
    </location>
</feature>
<feature type="region of interest" description="Disordered" evidence="9">
    <location>
        <begin position="166"/>
        <end position="202"/>
    </location>
</feature>
<feature type="domain" description="Enolase N-terminal" evidence="11">
    <location>
        <begin position="65"/>
        <end position="247"/>
    </location>
</feature>
<dbReference type="SMART" id="SM01193">
    <property type="entry name" value="Enolase_N"/>
    <property type="match status" value="1"/>
</dbReference>
<dbReference type="GO" id="GO:0006096">
    <property type="term" value="P:glycolytic process"/>
    <property type="evidence" value="ECO:0007669"/>
    <property type="project" value="UniProtKB-KW"/>
</dbReference>
<evidence type="ECO:0000256" key="3">
    <source>
        <dbReference type="ARBA" id="ARBA00012058"/>
    </source>
</evidence>
<protein>
    <recommendedName>
        <fullName evidence="7">Enolase 4</fullName>
        <ecNumber evidence="3">4.2.1.11</ecNumber>
    </recommendedName>
    <alternativeName>
        <fullName evidence="6">2-phospho-D-glycerate hydro-lyase</fullName>
    </alternativeName>
</protein>
<reference evidence="12" key="1">
    <citation type="journal article" date="2023" name="G3 (Bethesda)">
        <title>A reference genome for the long-term kleptoplast-retaining sea slug Elysia crispata morphotype clarki.</title>
        <authorList>
            <person name="Eastman K.E."/>
            <person name="Pendleton A.L."/>
            <person name="Shaikh M.A."/>
            <person name="Suttiyut T."/>
            <person name="Ogas R."/>
            <person name="Tomko P."/>
            <person name="Gavelis G."/>
            <person name="Widhalm J.R."/>
            <person name="Wisecaver J.H."/>
        </authorList>
    </citation>
    <scope>NUCLEOTIDE SEQUENCE</scope>
    <source>
        <strain evidence="12">ECLA1</strain>
    </source>
</reference>
<evidence type="ECO:0000313" key="12">
    <source>
        <dbReference type="EMBL" id="KAK3765998.1"/>
    </source>
</evidence>
<feature type="region of interest" description="Disordered" evidence="9">
    <location>
        <begin position="536"/>
        <end position="609"/>
    </location>
</feature>
<evidence type="ECO:0000259" key="11">
    <source>
        <dbReference type="SMART" id="SM01193"/>
    </source>
</evidence>
<evidence type="ECO:0000256" key="1">
    <source>
        <dbReference type="ARBA" id="ARBA00005031"/>
    </source>
</evidence>
<evidence type="ECO:0000256" key="5">
    <source>
        <dbReference type="ARBA" id="ARBA00023239"/>
    </source>
</evidence>
<evidence type="ECO:0000256" key="7">
    <source>
        <dbReference type="ARBA" id="ARBA00034855"/>
    </source>
</evidence>
<evidence type="ECO:0000256" key="2">
    <source>
        <dbReference type="ARBA" id="ARBA00009604"/>
    </source>
</evidence>
<feature type="compositionally biased region" description="Basic and acidic residues" evidence="9">
    <location>
        <begin position="555"/>
        <end position="595"/>
    </location>
</feature>
<dbReference type="SUPFAM" id="SSF54826">
    <property type="entry name" value="Enolase N-terminal domain-like"/>
    <property type="match status" value="1"/>
</dbReference>
<dbReference type="InterPro" id="IPR029017">
    <property type="entry name" value="Enolase-like_N"/>
</dbReference>
<dbReference type="EC" id="4.2.1.11" evidence="3"/>
<comment type="similarity">
    <text evidence="2">Belongs to the enolase family.</text>
</comment>
<dbReference type="Gene3D" id="3.20.20.120">
    <property type="entry name" value="Enolase-like C-terminal domain"/>
    <property type="match status" value="1"/>
</dbReference>
<evidence type="ECO:0000256" key="4">
    <source>
        <dbReference type="ARBA" id="ARBA00023152"/>
    </source>
</evidence>
<dbReference type="InterPro" id="IPR020810">
    <property type="entry name" value="Enolase_C"/>
</dbReference>
<comment type="caution">
    <text evidence="12">The sequence shown here is derived from an EMBL/GenBank/DDBJ whole genome shotgun (WGS) entry which is preliminary data.</text>
</comment>
<dbReference type="PRINTS" id="PR00148">
    <property type="entry name" value="ENOLASE"/>
</dbReference>
<dbReference type="InterPro" id="IPR000941">
    <property type="entry name" value="Enolase"/>
</dbReference>
<sequence>MASASSSRYTRDTFALKQKAMKYYSENGIPSKMEQILNTMFYDDPSDVHGYLVNYFSQFTLEAVISKLSATQVYGSTGMPTIQTDAFCTVNNKEKKIISSTIPCTNIKAKPDDREKAEIESQHSVVAALKAINTEISDALKGLNPKQQNEIDKILLSIIERMKSEETARKAHEDEAIENPSPIIPTEEKDKKKSAKGKGGKASAPLVIIPDRPLEVFTAGSEAVAAVSQAVCACAAIANNIPIYRHVGNLSRTKGALHEFRIPLPMVTIIQSGKSVPGKVNCVKEYMLVPGVSMTTEKSIEHIQHIYHYVAKSLATKLGPTAKFVNESGALCPQLETPTQALDMLQEAVNAQGLTIGEDMYLAINAAGHEFFDHDKGRYEVITGTLKSPDDMVDFWGDIVLKYPALIAIIDPLRGEDNESWLLLGERISDGVFVIGDRFFHRPGLVSQTPPSSPIQTSGAVLYVEQMNSITDLVQCANLFHGLNNEVVISTNQGDTTDTFIVDFAVGLGARFLKVGGPRRGERSCKLNRLIEISRELEPPLPSEESSHEEDENAADGKKEDDPNEDETKFEEGEQKIDVDNDTEEKSERKEREVVALEEDHEEKDNAPLLWGAEEKSRLKLHAPFVFPVIEIPAPPPDTEREGEEGKPSSPSSKHGK</sequence>
<dbReference type="Gene3D" id="3.30.390.10">
    <property type="entry name" value="Enolase-like, N-terminal domain"/>
    <property type="match status" value="1"/>
</dbReference>
<comment type="catalytic activity">
    <reaction evidence="8">
        <text>(2R)-2-phosphoglycerate = phosphoenolpyruvate + H2O</text>
        <dbReference type="Rhea" id="RHEA:10164"/>
        <dbReference type="ChEBI" id="CHEBI:15377"/>
        <dbReference type="ChEBI" id="CHEBI:58289"/>
        <dbReference type="ChEBI" id="CHEBI:58702"/>
        <dbReference type="EC" id="4.2.1.11"/>
    </reaction>
</comment>
<dbReference type="SMART" id="SM01192">
    <property type="entry name" value="Enolase_C"/>
    <property type="match status" value="1"/>
</dbReference>
<gene>
    <name evidence="12" type="ORF">RRG08_002241</name>
</gene>
<evidence type="ECO:0000256" key="9">
    <source>
        <dbReference type="SAM" id="MobiDB-lite"/>
    </source>
</evidence>
<accession>A0AAE0ZAR6</accession>
<dbReference type="GO" id="GO:0000015">
    <property type="term" value="C:phosphopyruvate hydratase complex"/>
    <property type="evidence" value="ECO:0007669"/>
    <property type="project" value="InterPro"/>
</dbReference>
<dbReference type="Proteomes" id="UP001283361">
    <property type="component" value="Unassembled WGS sequence"/>
</dbReference>
<dbReference type="InterPro" id="IPR036849">
    <property type="entry name" value="Enolase-like_C_sf"/>
</dbReference>
<keyword evidence="4" id="KW-0324">Glycolysis</keyword>
<evidence type="ECO:0000256" key="6">
    <source>
        <dbReference type="ARBA" id="ARBA00031125"/>
    </source>
</evidence>
<feature type="domain" description="Enolase C-terminal TIM barrel" evidence="10">
    <location>
        <begin position="259"/>
        <end position="543"/>
    </location>
</feature>
<evidence type="ECO:0000256" key="8">
    <source>
        <dbReference type="ARBA" id="ARBA00048333"/>
    </source>
</evidence>
<dbReference type="InterPro" id="IPR047500">
    <property type="entry name" value="DD_ENO4"/>
</dbReference>
<dbReference type="GO" id="GO:0004634">
    <property type="term" value="F:phosphopyruvate hydratase activity"/>
    <property type="evidence" value="ECO:0007669"/>
    <property type="project" value="UniProtKB-EC"/>
</dbReference>
<name>A0AAE0ZAR6_9GAST</name>
<evidence type="ECO:0000313" key="13">
    <source>
        <dbReference type="Proteomes" id="UP001283361"/>
    </source>
</evidence>
<feature type="compositionally biased region" description="Low complexity" evidence="9">
    <location>
        <begin position="648"/>
        <end position="657"/>
    </location>
</feature>
<feature type="compositionally biased region" description="Basic and acidic residues" evidence="9">
    <location>
        <begin position="638"/>
        <end position="647"/>
    </location>
</feature>
<proteinExistence type="inferred from homology"/>
<keyword evidence="13" id="KW-1185">Reference proteome</keyword>
<dbReference type="EMBL" id="JAWDGP010004263">
    <property type="protein sequence ID" value="KAK3765998.1"/>
    <property type="molecule type" value="Genomic_DNA"/>
</dbReference>
<dbReference type="PANTHER" id="PTHR11902">
    <property type="entry name" value="ENOLASE"/>
    <property type="match status" value="1"/>
</dbReference>
<keyword evidence="5" id="KW-0456">Lyase</keyword>
<dbReference type="SUPFAM" id="SSF51604">
    <property type="entry name" value="Enolase C-terminal domain-like"/>
    <property type="match status" value="1"/>
</dbReference>
<evidence type="ECO:0000259" key="10">
    <source>
        <dbReference type="SMART" id="SM01192"/>
    </source>
</evidence>
<dbReference type="PANTHER" id="PTHR11902:SF30">
    <property type="entry name" value="ENOLASE 4"/>
    <property type="match status" value="1"/>
</dbReference>